<evidence type="ECO:0000313" key="4">
    <source>
        <dbReference type="Proteomes" id="UP000504607"/>
    </source>
</evidence>
<keyword evidence="2" id="KW-0732">Signal</keyword>
<dbReference type="Proteomes" id="UP000504607">
    <property type="component" value="Chromosome 12"/>
</dbReference>
<evidence type="ECO:0000256" key="1">
    <source>
        <dbReference type="SAM" id="Phobius"/>
    </source>
</evidence>
<dbReference type="Pfam" id="PF25070">
    <property type="entry name" value="DUF7794"/>
    <property type="match status" value="1"/>
</dbReference>
<dbReference type="InParanoid" id="A0A6I9SA43"/>
<feature type="chain" id="PRO_5026694649" evidence="2">
    <location>
        <begin position="25"/>
        <end position="375"/>
    </location>
</feature>
<evidence type="ECO:0000313" key="5">
    <source>
        <dbReference type="RefSeq" id="XP_010935972.1"/>
    </source>
</evidence>
<dbReference type="RefSeq" id="XP_010935972.1">
    <property type="nucleotide sequence ID" value="XM_010937670.2"/>
</dbReference>
<dbReference type="KEGG" id="egu:105055723"/>
<reference evidence="5" key="1">
    <citation type="submission" date="2025-08" db="UniProtKB">
        <authorList>
            <consortium name="RefSeq"/>
        </authorList>
    </citation>
    <scope>IDENTIFICATION</scope>
</reference>
<dbReference type="GeneID" id="105055723"/>
<keyword evidence="4" id="KW-1185">Reference proteome</keyword>
<keyword evidence="1" id="KW-0812">Transmembrane</keyword>
<feature type="domain" description="DUF7794" evidence="3">
    <location>
        <begin position="27"/>
        <end position="296"/>
    </location>
</feature>
<dbReference type="FunCoup" id="A0A6I9SA43">
    <property type="interactions" value="3079"/>
</dbReference>
<proteinExistence type="predicted"/>
<keyword evidence="1" id="KW-0472">Membrane</keyword>
<sequence length="375" mass="41099">MDFRGVAKLNFLMLISFLCLQARAESSRSVFFLDGSSQRYIRNRPLDAAGETNAMSLYEVAAATSVLLGFAPPSLLPSDSSYKLNEVLSPNPFDRPHAVMILEVSGVKGPLLSTDYLNTQVDTLFGSRIIGSRKAEIRLPDEDEVSVVTLVEPLEDECNAACVDKELSNLAHWLRGSYLGSVKSLDGELSVPLPSGSSLKLHLSKKADLHFASSLVSLFRSIKKAVEIHDDLAHSSASRAELLIGHFTGIEALEEEYGSEDITQQGVQLFQTTLAKLFDLLRTAYGGKLVLITMSNEEPSSHSGAMLDVTFSARISRWLEEESTTNSTSEVLLVRRSLAWITGVILLVSTIIGVYLLLNMPLTRDTLLYSNVKLD</sequence>
<protein>
    <submittedName>
        <fullName evidence="5">Uncharacterized protein LOC105055723</fullName>
    </submittedName>
</protein>
<dbReference type="InterPro" id="IPR056696">
    <property type="entry name" value="DUF7794"/>
</dbReference>
<evidence type="ECO:0000256" key="2">
    <source>
        <dbReference type="SAM" id="SignalP"/>
    </source>
</evidence>
<accession>A0A6I9SA43</accession>
<feature type="signal peptide" evidence="2">
    <location>
        <begin position="1"/>
        <end position="24"/>
    </location>
</feature>
<keyword evidence="1" id="KW-1133">Transmembrane helix</keyword>
<dbReference type="GO" id="GO:0012505">
    <property type="term" value="C:endomembrane system"/>
    <property type="evidence" value="ECO:0007669"/>
    <property type="project" value="TreeGrafter"/>
</dbReference>
<name>A0A6I9SA43_ELAGV</name>
<dbReference type="OrthoDB" id="1928130at2759"/>
<feature type="transmembrane region" description="Helical" evidence="1">
    <location>
        <begin position="338"/>
        <end position="358"/>
    </location>
</feature>
<gene>
    <name evidence="5" type="primary">LOC105055723</name>
</gene>
<dbReference type="AlphaFoldDB" id="A0A6I9SA43"/>
<organism evidence="4 5">
    <name type="scientific">Elaeis guineensis var. tenera</name>
    <name type="common">Oil palm</name>
    <dbReference type="NCBI Taxonomy" id="51953"/>
    <lineage>
        <taxon>Eukaryota</taxon>
        <taxon>Viridiplantae</taxon>
        <taxon>Streptophyta</taxon>
        <taxon>Embryophyta</taxon>
        <taxon>Tracheophyta</taxon>
        <taxon>Spermatophyta</taxon>
        <taxon>Magnoliopsida</taxon>
        <taxon>Liliopsida</taxon>
        <taxon>Arecaceae</taxon>
        <taxon>Arecoideae</taxon>
        <taxon>Cocoseae</taxon>
        <taxon>Elaeidinae</taxon>
        <taxon>Elaeis</taxon>
    </lineage>
</organism>
<evidence type="ECO:0000259" key="3">
    <source>
        <dbReference type="Pfam" id="PF25070"/>
    </source>
</evidence>
<dbReference type="PANTHER" id="PTHR37735">
    <property type="entry name" value="OS08G0567000 PROTEIN"/>
    <property type="match status" value="1"/>
</dbReference>
<dbReference type="PANTHER" id="PTHR37735:SF1">
    <property type="entry name" value="OS08G0567000 PROTEIN"/>
    <property type="match status" value="1"/>
</dbReference>